<comment type="caution">
    <text evidence="3">The sequence shown here is derived from an EMBL/GenBank/DDBJ whole genome shotgun (WGS) entry which is preliminary data.</text>
</comment>
<feature type="domain" description="DC1" evidence="2">
    <location>
        <begin position="80"/>
        <end position="127"/>
    </location>
</feature>
<dbReference type="EMBL" id="JAVXUP010000122">
    <property type="protein sequence ID" value="KAK3037456.1"/>
    <property type="molecule type" value="Genomic_DNA"/>
</dbReference>
<dbReference type="Gene3D" id="3.30.60.20">
    <property type="match status" value="1"/>
</dbReference>
<evidence type="ECO:0000313" key="3">
    <source>
        <dbReference type="EMBL" id="KAK3037456.1"/>
    </source>
</evidence>
<feature type="domain" description="DC1" evidence="2">
    <location>
        <begin position="138"/>
        <end position="180"/>
    </location>
</feature>
<evidence type="ECO:0000256" key="1">
    <source>
        <dbReference type="ARBA" id="ARBA00022737"/>
    </source>
</evidence>
<accession>A0AA89BMZ4</accession>
<dbReference type="Proteomes" id="UP001188597">
    <property type="component" value="Unassembled WGS sequence"/>
</dbReference>
<dbReference type="InterPro" id="IPR046349">
    <property type="entry name" value="C1-like_sf"/>
</dbReference>
<dbReference type="Pfam" id="PF03107">
    <property type="entry name" value="C1_2"/>
    <property type="match status" value="3"/>
</dbReference>
<dbReference type="PANTHER" id="PTHR47841">
    <property type="entry name" value="DIACYLGLYCEROL KINASE THETA-LIKE-RELATED"/>
    <property type="match status" value="1"/>
</dbReference>
<keyword evidence="1" id="KW-0677">Repeat</keyword>
<name>A0AA89BMZ4_9ASTE</name>
<dbReference type="SUPFAM" id="SSF57889">
    <property type="entry name" value="Cysteine-rich domain"/>
    <property type="match status" value="1"/>
</dbReference>
<evidence type="ECO:0000313" key="4">
    <source>
        <dbReference type="Proteomes" id="UP001188597"/>
    </source>
</evidence>
<protein>
    <recommendedName>
        <fullName evidence="2">DC1 domain-containing protein</fullName>
    </recommendedName>
</protein>
<gene>
    <name evidence="3" type="ORF">RJ639_031950</name>
</gene>
<dbReference type="PANTHER" id="PTHR47841:SF7">
    <property type="entry name" value="CYSTEINE_HISTIDINE-RICH C1 DOMAIN PROTEIN"/>
    <property type="match status" value="1"/>
</dbReference>
<proteinExistence type="predicted"/>
<dbReference type="InterPro" id="IPR004146">
    <property type="entry name" value="DC1"/>
</dbReference>
<evidence type="ECO:0000259" key="2">
    <source>
        <dbReference type="Pfam" id="PF03107"/>
    </source>
</evidence>
<sequence length="263" mass="28884">MALIPCYRSIREREMAPVPKNTIEHFTHPGHKLVALNAATEFLCDGCKTIGRGARFRCNACNFDLHEFCGRCPAALSSFMHPHPLSLVVRKAQGARQNERTCDVCGDGVERLFYRCKDCEFDVHPLCTRLPQSLRHALHPLHPLTLQPSTCRWCAVCRGACTTWRYRCGVCNVDIHLDCILAPPPLPPAVPFPYGGGYPYGVLPGSSGYNYPNQRQGGGMTNGSNGGSQGIGKMMYALVEKLDFGVLSNVVFGLAGTDFSSFM</sequence>
<keyword evidence="4" id="KW-1185">Reference proteome</keyword>
<feature type="domain" description="DC1" evidence="2">
    <location>
        <begin position="26"/>
        <end position="69"/>
    </location>
</feature>
<organism evidence="3 4">
    <name type="scientific">Escallonia herrerae</name>
    <dbReference type="NCBI Taxonomy" id="1293975"/>
    <lineage>
        <taxon>Eukaryota</taxon>
        <taxon>Viridiplantae</taxon>
        <taxon>Streptophyta</taxon>
        <taxon>Embryophyta</taxon>
        <taxon>Tracheophyta</taxon>
        <taxon>Spermatophyta</taxon>
        <taxon>Magnoliopsida</taxon>
        <taxon>eudicotyledons</taxon>
        <taxon>Gunneridae</taxon>
        <taxon>Pentapetalae</taxon>
        <taxon>asterids</taxon>
        <taxon>campanulids</taxon>
        <taxon>Escalloniales</taxon>
        <taxon>Escalloniaceae</taxon>
        <taxon>Escallonia</taxon>
    </lineage>
</organism>
<reference evidence="3" key="1">
    <citation type="submission" date="2022-12" db="EMBL/GenBank/DDBJ databases">
        <title>Draft genome assemblies for two species of Escallonia (Escalloniales).</title>
        <authorList>
            <person name="Chanderbali A."/>
            <person name="Dervinis C."/>
            <person name="Anghel I."/>
            <person name="Soltis D."/>
            <person name="Soltis P."/>
            <person name="Zapata F."/>
        </authorList>
    </citation>
    <scope>NUCLEOTIDE SEQUENCE</scope>
    <source>
        <strain evidence="3">UCBG64.0493</strain>
        <tissue evidence="3">Leaf</tissue>
    </source>
</reference>
<dbReference type="AlphaFoldDB" id="A0AA89BMZ4"/>